<evidence type="ECO:0000256" key="1">
    <source>
        <dbReference type="ARBA" id="ARBA00004604"/>
    </source>
</evidence>
<dbReference type="Proteomes" id="UP001642483">
    <property type="component" value="Unassembled WGS sequence"/>
</dbReference>
<keyword evidence="5" id="KW-0804">Transcription</keyword>
<name>A0ABP0G1R6_CLALP</name>
<keyword evidence="10" id="KW-1185">Reference proteome</keyword>
<dbReference type="InterPro" id="IPR048897">
    <property type="entry name" value="Nol11_C"/>
</dbReference>
<evidence type="ECO:0008006" key="11">
    <source>
        <dbReference type="Google" id="ProtNLM"/>
    </source>
</evidence>
<evidence type="ECO:0000256" key="6">
    <source>
        <dbReference type="ARBA" id="ARBA00023242"/>
    </source>
</evidence>
<feature type="domain" description="Nucleolar protein 11 C-terminal" evidence="8">
    <location>
        <begin position="398"/>
        <end position="584"/>
    </location>
</feature>
<comment type="caution">
    <text evidence="9">The sequence shown here is derived from an EMBL/GenBank/DDBJ whole genome shotgun (WGS) entry which is preliminary data.</text>
</comment>
<gene>
    <name evidence="9" type="ORF">CVLEPA_LOCUS15873</name>
</gene>
<evidence type="ECO:0000259" key="7">
    <source>
        <dbReference type="Pfam" id="PF08168"/>
    </source>
</evidence>
<evidence type="ECO:0000256" key="2">
    <source>
        <dbReference type="ARBA" id="ARBA00022552"/>
    </source>
</evidence>
<organism evidence="9 10">
    <name type="scientific">Clavelina lepadiformis</name>
    <name type="common">Light-bulb sea squirt</name>
    <name type="synonym">Ascidia lepadiformis</name>
    <dbReference type="NCBI Taxonomy" id="159417"/>
    <lineage>
        <taxon>Eukaryota</taxon>
        <taxon>Metazoa</taxon>
        <taxon>Chordata</taxon>
        <taxon>Tunicata</taxon>
        <taxon>Ascidiacea</taxon>
        <taxon>Aplousobranchia</taxon>
        <taxon>Clavelinidae</taxon>
        <taxon>Clavelina</taxon>
    </lineage>
</organism>
<evidence type="ECO:0000313" key="10">
    <source>
        <dbReference type="Proteomes" id="UP001642483"/>
    </source>
</evidence>
<dbReference type="InterPro" id="IPR011041">
    <property type="entry name" value="Quinoprot_gluc/sorb_DH_b-prop"/>
</dbReference>
<evidence type="ECO:0000256" key="3">
    <source>
        <dbReference type="ARBA" id="ARBA00023015"/>
    </source>
</evidence>
<evidence type="ECO:0000256" key="5">
    <source>
        <dbReference type="ARBA" id="ARBA00023163"/>
    </source>
</evidence>
<evidence type="ECO:0000259" key="8">
    <source>
        <dbReference type="Pfam" id="PF20998"/>
    </source>
</evidence>
<proteinExistence type="predicted"/>
<dbReference type="InterPro" id="IPR012584">
    <property type="entry name" value="NOL11_N"/>
</dbReference>
<sequence length="590" mass="66302">MSLLGIKHVLLQTSKQKKFIDAVLKDDNIIITYNNNITIYDNTHKKICNSWTIGMGQQFTAAAVYNAADEEYVAVINSSVIKTFTEDNFSKTDKFTTNIPIHKLISRKGQPFVLFINGIVLPLGKVLEDPKEIPTTGSISSPIMMAELLSNDVVAVIFCQENKYFLTFSDGQGHCTFPVVKESLKLHCSCCCHKDSTDLLITVWEDGSICKSLIPTESDDTLTFESFSSVKTSASKRPGVITTLPNDMFAIISDENKALIIDTKYGVMHDNFEVLPNTQIISVGTNLLTVEEETVYARTFIPKPVTLSSVLGKRSNEAPAIPSVVHWGKKASKKGNPPSEEHMETLLKSSVEAELITTWDELWKATKPQQRQMVCSSTFMLRLLEKLTDKKAPWHPELLSKIISTKCISAKSCPNLFARILEKEDKNLLSKSFTHVKDIGEMDIVLSLNVILSTTKSLPDKETVLLLNEIIKLPFTEVKLRDELRKTNFEKAIVLLNHLGRKLKKTNLTSSIVDKIISWMCLILDAHFTQIMVTPNVWEYLIELQETVAAQVEMYNDLAEIDAILTKIKQSSTTTKKIKQFVYNVEVMLI</sequence>
<comment type="subcellular location">
    <subcellularLocation>
        <location evidence="1">Nucleus</location>
        <location evidence="1">Nucleolus</location>
    </subcellularLocation>
</comment>
<protein>
    <recommendedName>
        <fullName evidence="11">Nucleolar protein 11</fullName>
    </recommendedName>
</protein>
<keyword evidence="3" id="KW-0805">Transcription regulation</keyword>
<dbReference type="Pfam" id="PF08168">
    <property type="entry name" value="NOL11_N"/>
    <property type="match status" value="1"/>
</dbReference>
<keyword evidence="4" id="KW-0010">Activator</keyword>
<reference evidence="9 10" key="1">
    <citation type="submission" date="2024-02" db="EMBL/GenBank/DDBJ databases">
        <authorList>
            <person name="Daric V."/>
            <person name="Darras S."/>
        </authorList>
    </citation>
    <scope>NUCLEOTIDE SEQUENCE [LARGE SCALE GENOMIC DNA]</scope>
</reference>
<keyword evidence="6" id="KW-0539">Nucleus</keyword>
<evidence type="ECO:0000256" key="4">
    <source>
        <dbReference type="ARBA" id="ARBA00023159"/>
    </source>
</evidence>
<keyword evidence="2" id="KW-0698">rRNA processing</keyword>
<feature type="domain" description="Nucleolar protein 11 N-terminal" evidence="7">
    <location>
        <begin position="24"/>
        <end position="253"/>
    </location>
</feature>
<accession>A0ABP0G1R6</accession>
<dbReference type="SUPFAM" id="SSF50952">
    <property type="entry name" value="Soluble quinoprotein glucose dehydrogenase"/>
    <property type="match status" value="1"/>
</dbReference>
<dbReference type="PANTHER" id="PTHR15633">
    <property type="entry name" value="NUCLEOLAR PROTEIN 11"/>
    <property type="match status" value="1"/>
</dbReference>
<dbReference type="Pfam" id="PF20998">
    <property type="entry name" value="Nol11_C"/>
    <property type="match status" value="1"/>
</dbReference>
<evidence type="ECO:0000313" key="9">
    <source>
        <dbReference type="EMBL" id="CAK8684754.1"/>
    </source>
</evidence>
<dbReference type="InterPro" id="IPR042859">
    <property type="entry name" value="NOL11"/>
</dbReference>
<dbReference type="EMBL" id="CAWYQH010000098">
    <property type="protein sequence ID" value="CAK8684754.1"/>
    <property type="molecule type" value="Genomic_DNA"/>
</dbReference>
<dbReference type="PANTHER" id="PTHR15633:SF2">
    <property type="entry name" value="NUCLEOLAR PROTEIN 11"/>
    <property type="match status" value="1"/>
</dbReference>